<dbReference type="PANTHER" id="PTHR33938:SF15">
    <property type="entry name" value="FERULOYL ESTERASE B-RELATED"/>
    <property type="match status" value="1"/>
</dbReference>
<dbReference type="Pfam" id="PF07519">
    <property type="entry name" value="Tannase"/>
    <property type="match status" value="1"/>
</dbReference>
<evidence type="ECO:0000256" key="3">
    <source>
        <dbReference type="ARBA" id="ARBA00022723"/>
    </source>
</evidence>
<evidence type="ECO:0000313" key="9">
    <source>
        <dbReference type="Proteomes" id="UP000198238"/>
    </source>
</evidence>
<dbReference type="OrthoDB" id="7062032at2"/>
<proteinExistence type="inferred from homology"/>
<dbReference type="SUPFAM" id="SSF53474">
    <property type="entry name" value="alpha/beta-Hydrolases"/>
    <property type="match status" value="1"/>
</dbReference>
<keyword evidence="7" id="KW-1015">Disulfide bond</keyword>
<name>A0A220S1M1_9NEIS</name>
<dbReference type="Gene3D" id="3.40.50.1820">
    <property type="entry name" value="alpha/beta hydrolase"/>
    <property type="match status" value="1"/>
</dbReference>
<evidence type="ECO:0000256" key="6">
    <source>
        <dbReference type="ARBA" id="ARBA00022837"/>
    </source>
</evidence>
<organism evidence="8 9">
    <name type="scientific">Neisseria chenwenguii</name>
    <dbReference type="NCBI Taxonomy" id="1853278"/>
    <lineage>
        <taxon>Bacteria</taxon>
        <taxon>Pseudomonadati</taxon>
        <taxon>Pseudomonadota</taxon>
        <taxon>Betaproteobacteria</taxon>
        <taxon>Neisseriales</taxon>
        <taxon>Neisseriaceae</taxon>
        <taxon>Neisseria</taxon>
    </lineage>
</organism>
<dbReference type="GO" id="GO:0052689">
    <property type="term" value="F:carboxylic ester hydrolase activity"/>
    <property type="evidence" value="ECO:0007669"/>
    <property type="project" value="UniProtKB-KW"/>
</dbReference>
<sequence>MKPHKILPALLAAVAAPAFAASAEQCTALKNAKIADTQITKAEWSADGSVGADRMSALTGGAAQAQKAGAHCVVEGEIGARTGVDGKHYGTKFQLRLPAQWNGRFLFQGGGGVDGFVAPAVGSVPVRSSTATPALMRGYAVVSMDGGHPTPTPDFGADPDARLDFAYRSIGKTTAAAKELLYRMYRAAPKHSYFMGCSNGGREAMIAAQRYPQEFDGVIAANPGFRLSRAAVAEVWDTHQFMKIAPKNSAGQKILANALTQKDLDKVSRAVLKRCDAKDGLKDGVINAWESCDFKPESAGLGRAKTAVLKAVFGGAKNSKGQQIYSGWFYDTGISAEGWRSWKLGNSQTAKPDARNITLGEGSLKWYFMTPAVPDFDVAKFDFDRDTPKTYATGKINDATATDMSGFKVRGGRFIIATGISDPVFSAKDQRDWFRQMQRDTAGAEEFSRMFMVPGMTHCGGGQAFDDFDPLTALENWHDKGQAPERLTAKGKAFPGRSMPLCAYPKTAVYTGGDKNKAESFTCR</sequence>
<dbReference type="InterPro" id="IPR011118">
    <property type="entry name" value="Tannase/feruloyl_esterase"/>
</dbReference>
<dbReference type="RefSeq" id="WP_089036089.1">
    <property type="nucleotide sequence ID" value="NZ_CP022278.1"/>
</dbReference>
<dbReference type="InterPro" id="IPR029058">
    <property type="entry name" value="AB_hydrolase_fold"/>
</dbReference>
<keyword evidence="6" id="KW-0106">Calcium</keyword>
<reference evidence="8 9" key="1">
    <citation type="submission" date="2017-06" db="EMBL/GenBank/DDBJ databases">
        <title>Neisseria chenwenguii sp. nov., isolated from the intestinal contents of Tibetan Plateau Pika in Yushu, Qinghai Province, China.</title>
        <authorList>
            <person name="Zhang G."/>
        </authorList>
    </citation>
    <scope>NUCLEOTIDE SEQUENCE [LARGE SCALE GENOMIC DNA]</scope>
    <source>
        <strain evidence="8 9">10023</strain>
    </source>
</reference>
<keyword evidence="5 8" id="KW-0378">Hydrolase</keyword>
<protein>
    <submittedName>
        <fullName evidence="8">Tannase/feruloyl esterase family alpha/beta hydrolase</fullName>
    </submittedName>
</protein>
<evidence type="ECO:0000256" key="2">
    <source>
        <dbReference type="ARBA" id="ARBA00022487"/>
    </source>
</evidence>
<dbReference type="EMBL" id="CP022278">
    <property type="protein sequence ID" value="ASK27379.1"/>
    <property type="molecule type" value="Genomic_DNA"/>
</dbReference>
<keyword evidence="3" id="KW-0479">Metal-binding</keyword>
<dbReference type="PANTHER" id="PTHR33938">
    <property type="entry name" value="FERULOYL ESTERASE B-RELATED"/>
    <property type="match status" value="1"/>
</dbReference>
<keyword evidence="9" id="KW-1185">Reference proteome</keyword>
<dbReference type="GO" id="GO:0046872">
    <property type="term" value="F:metal ion binding"/>
    <property type="evidence" value="ECO:0007669"/>
    <property type="project" value="UniProtKB-KW"/>
</dbReference>
<evidence type="ECO:0000256" key="4">
    <source>
        <dbReference type="ARBA" id="ARBA00022729"/>
    </source>
</evidence>
<evidence type="ECO:0000256" key="7">
    <source>
        <dbReference type="ARBA" id="ARBA00023157"/>
    </source>
</evidence>
<evidence type="ECO:0000313" key="8">
    <source>
        <dbReference type="EMBL" id="ASK27379.1"/>
    </source>
</evidence>
<dbReference type="AlphaFoldDB" id="A0A220S1M1"/>
<evidence type="ECO:0000256" key="5">
    <source>
        <dbReference type="ARBA" id="ARBA00022801"/>
    </source>
</evidence>
<comment type="similarity">
    <text evidence="1">Belongs to the tannase family.</text>
</comment>
<accession>A0A220S1M1</accession>
<dbReference type="KEGG" id="nei:BG910_06170"/>
<keyword evidence="2" id="KW-0719">Serine esterase</keyword>
<evidence type="ECO:0000256" key="1">
    <source>
        <dbReference type="ARBA" id="ARBA00006249"/>
    </source>
</evidence>
<keyword evidence="4" id="KW-0732">Signal</keyword>
<gene>
    <name evidence="8" type="ORF">BG910_06170</name>
</gene>
<dbReference type="Proteomes" id="UP000198238">
    <property type="component" value="Chromosome"/>
</dbReference>